<feature type="transmembrane region" description="Helical" evidence="2">
    <location>
        <begin position="57"/>
        <end position="78"/>
    </location>
</feature>
<organism evidence="3 4">
    <name type="scientific">Equus asinus</name>
    <name type="common">Donkey</name>
    <name type="synonym">Equus africanus asinus</name>
    <dbReference type="NCBI Taxonomy" id="9793"/>
    <lineage>
        <taxon>Eukaryota</taxon>
        <taxon>Metazoa</taxon>
        <taxon>Chordata</taxon>
        <taxon>Craniata</taxon>
        <taxon>Vertebrata</taxon>
        <taxon>Euteleostomi</taxon>
        <taxon>Mammalia</taxon>
        <taxon>Eutheria</taxon>
        <taxon>Laurasiatheria</taxon>
        <taxon>Perissodactyla</taxon>
        <taxon>Equidae</taxon>
        <taxon>Equus</taxon>
    </lineage>
</organism>
<proteinExistence type="predicted"/>
<name>A0A9L0IRV3_EQUAS</name>
<dbReference type="Ensembl" id="ENSEAST00005066591.1">
    <property type="protein sequence ID" value="ENSEASP00005039819.1"/>
    <property type="gene ID" value="ENSEASG00005013374.2"/>
</dbReference>
<dbReference type="Proteomes" id="UP000694387">
    <property type="component" value="Chromosome 19"/>
</dbReference>
<reference evidence="3" key="3">
    <citation type="submission" date="2025-09" db="UniProtKB">
        <authorList>
            <consortium name="Ensembl"/>
        </authorList>
    </citation>
    <scope>IDENTIFICATION</scope>
</reference>
<protein>
    <submittedName>
        <fullName evidence="3">IKAROS family zinc finger 2</fullName>
    </submittedName>
</protein>
<sequence>MLCTLTMETDAIDGYITCDNELSPEGEHSSMAIDLTSSTPNGQHASPSHMTSSKSSFYVFFPVSLATDLILLGLWGPLRLWCSCCYRFC</sequence>
<keyword evidence="4" id="KW-1185">Reference proteome</keyword>
<keyword evidence="2" id="KW-0472">Membrane</keyword>
<keyword evidence="2" id="KW-1133">Transmembrane helix</keyword>
<evidence type="ECO:0000256" key="1">
    <source>
        <dbReference type="SAM" id="MobiDB-lite"/>
    </source>
</evidence>
<keyword evidence="2" id="KW-0812">Transmembrane</keyword>
<evidence type="ECO:0000313" key="3">
    <source>
        <dbReference type="Ensembl" id="ENSEASP00005039819.1"/>
    </source>
</evidence>
<reference evidence="3" key="2">
    <citation type="submission" date="2025-08" db="UniProtKB">
        <authorList>
            <consortium name="Ensembl"/>
        </authorList>
    </citation>
    <scope>IDENTIFICATION</scope>
</reference>
<evidence type="ECO:0000256" key="2">
    <source>
        <dbReference type="SAM" id="Phobius"/>
    </source>
</evidence>
<evidence type="ECO:0000313" key="4">
    <source>
        <dbReference type="Proteomes" id="UP000694387"/>
    </source>
</evidence>
<accession>A0A9L0IRV3</accession>
<dbReference type="AlphaFoldDB" id="A0A9L0IRV3"/>
<feature type="region of interest" description="Disordered" evidence="1">
    <location>
        <begin position="23"/>
        <end position="50"/>
    </location>
</feature>
<feature type="compositionally biased region" description="Polar residues" evidence="1">
    <location>
        <begin position="35"/>
        <end position="50"/>
    </location>
</feature>
<reference evidence="3 4" key="1">
    <citation type="journal article" date="2020" name="Nat. Commun.">
        <title>Donkey genomes provide new insights into domestication and selection for coat color.</title>
        <authorList>
            <person name="Wang"/>
            <person name="C."/>
            <person name="Li"/>
            <person name="H."/>
            <person name="Guo"/>
            <person name="Y."/>
            <person name="Huang"/>
            <person name="J."/>
            <person name="Sun"/>
            <person name="Y."/>
            <person name="Min"/>
            <person name="J."/>
            <person name="Wang"/>
            <person name="J."/>
            <person name="Fang"/>
            <person name="X."/>
            <person name="Zhao"/>
            <person name="Z."/>
            <person name="Wang"/>
            <person name="S."/>
            <person name="Zhang"/>
            <person name="Y."/>
            <person name="Liu"/>
            <person name="Q."/>
            <person name="Jiang"/>
            <person name="Q."/>
            <person name="Wang"/>
            <person name="X."/>
            <person name="Guo"/>
            <person name="Y."/>
            <person name="Yang"/>
            <person name="C."/>
            <person name="Wang"/>
            <person name="Y."/>
            <person name="Tian"/>
            <person name="F."/>
            <person name="Zhuang"/>
            <person name="G."/>
            <person name="Fan"/>
            <person name="Y."/>
            <person name="Gao"/>
            <person name="Q."/>
            <person name="Li"/>
            <person name="Y."/>
            <person name="Ju"/>
            <person name="Z."/>
            <person name="Li"/>
            <person name="J."/>
            <person name="Li"/>
            <person name="R."/>
            <person name="Hou"/>
            <person name="M."/>
            <person name="Yang"/>
            <person name="G."/>
            <person name="Liu"/>
            <person name="G."/>
            <person name="Liu"/>
            <person name="W."/>
            <person name="Guo"/>
            <person name="J."/>
            <person name="Pan"/>
            <person name="S."/>
            <person name="Fan"/>
            <person name="G."/>
            <person name="Zhang"/>
            <person name="W."/>
            <person name="Zhang"/>
            <person name="R."/>
            <person name="Yu"/>
            <person name="J."/>
            <person name="Zhang"/>
            <person name="X."/>
            <person name="Yin"/>
            <person name="Q."/>
            <person name="Ji"/>
            <person name="C."/>
            <person name="Jin"/>
            <person name="Y."/>
            <person name="Yue"/>
            <person name="G."/>
            <person name="Liu"/>
            <person name="M."/>
            <person name="Xu"/>
            <person name="J."/>
            <person name="Liu"/>
            <person name="S."/>
            <person name="Jordana"/>
            <person name="J."/>
            <person name="Noce"/>
            <person name="A."/>
            <person name="Amills"/>
            <person name="M."/>
            <person name="Wu"/>
            <person name="D.D."/>
            <person name="Li"/>
            <person name="S."/>
            <person name="Zhou"/>
            <person name="X. and Zhong"/>
            <person name="J."/>
        </authorList>
    </citation>
    <scope>NUCLEOTIDE SEQUENCE [LARGE SCALE GENOMIC DNA]</scope>
</reference>
<dbReference type="GeneTree" id="ENSGT00940000157137"/>
<gene>
    <name evidence="3" type="primary">IKZF2</name>
</gene>